<organism evidence="1 2">
    <name type="scientific">Willisornis vidua</name>
    <name type="common">Xingu scale-backed antbird</name>
    <dbReference type="NCBI Taxonomy" id="1566151"/>
    <lineage>
        <taxon>Eukaryota</taxon>
        <taxon>Metazoa</taxon>
        <taxon>Chordata</taxon>
        <taxon>Craniata</taxon>
        <taxon>Vertebrata</taxon>
        <taxon>Euteleostomi</taxon>
        <taxon>Archelosauria</taxon>
        <taxon>Archosauria</taxon>
        <taxon>Dinosauria</taxon>
        <taxon>Saurischia</taxon>
        <taxon>Theropoda</taxon>
        <taxon>Coelurosauria</taxon>
        <taxon>Aves</taxon>
        <taxon>Neognathae</taxon>
        <taxon>Neoaves</taxon>
        <taxon>Telluraves</taxon>
        <taxon>Australaves</taxon>
        <taxon>Passeriformes</taxon>
        <taxon>Thamnophilidae</taxon>
        <taxon>Willisornis</taxon>
    </lineage>
</organism>
<sequence>MTSKFAGDTKLGGSIDLLEGRGALQGDLDRLDRWAECNGMRFNKTKCQVLHFGHKSPLQHCRVGTEWLESGQAERDLGVLIDSRLNMSQQCAHVAKKANGILAYIRNSMASRTREVFLPLYSALSLLVYKYPVVSKFLLKDLFWEEKPELYNPVAKFYLGFSHLEMNETLEANGLDREMCPRLSQNSGVQL</sequence>
<comment type="caution">
    <text evidence="1">The sequence shown here is derived from an EMBL/GenBank/DDBJ whole genome shotgun (WGS) entry which is preliminary data.</text>
</comment>
<dbReference type="EMBL" id="WHWB01034807">
    <property type="protein sequence ID" value="KAJ7403777.1"/>
    <property type="molecule type" value="Genomic_DNA"/>
</dbReference>
<accession>A0ABQ9CP61</accession>
<dbReference type="Proteomes" id="UP001145742">
    <property type="component" value="Unassembled WGS sequence"/>
</dbReference>
<keyword evidence="2" id="KW-1185">Reference proteome</keyword>
<reference evidence="1" key="1">
    <citation type="submission" date="2019-10" db="EMBL/GenBank/DDBJ databases">
        <authorList>
            <person name="Soares A.E.R."/>
            <person name="Aleixo A."/>
            <person name="Schneider P."/>
            <person name="Miyaki C.Y."/>
            <person name="Schneider M.P."/>
            <person name="Mello C."/>
            <person name="Vasconcelos A.T.R."/>
        </authorList>
    </citation>
    <scope>NUCLEOTIDE SEQUENCE</scope>
    <source>
        <tissue evidence="1">Muscle</tissue>
    </source>
</reference>
<evidence type="ECO:0000313" key="2">
    <source>
        <dbReference type="Proteomes" id="UP001145742"/>
    </source>
</evidence>
<gene>
    <name evidence="1" type="ORF">WISP_149210</name>
</gene>
<proteinExistence type="predicted"/>
<dbReference type="PANTHER" id="PTHR33332">
    <property type="entry name" value="REVERSE TRANSCRIPTASE DOMAIN-CONTAINING PROTEIN"/>
    <property type="match status" value="1"/>
</dbReference>
<evidence type="ECO:0008006" key="3">
    <source>
        <dbReference type="Google" id="ProtNLM"/>
    </source>
</evidence>
<name>A0ABQ9CP61_9PASS</name>
<protein>
    <recommendedName>
        <fullName evidence="3">Rna-directed dna polymerase from mobile element jockey-like</fullName>
    </recommendedName>
</protein>
<evidence type="ECO:0000313" key="1">
    <source>
        <dbReference type="EMBL" id="KAJ7403777.1"/>
    </source>
</evidence>